<dbReference type="Pfam" id="PF13715">
    <property type="entry name" value="CarbopepD_reg_2"/>
    <property type="match status" value="1"/>
</dbReference>
<dbReference type="Pfam" id="PF07715">
    <property type="entry name" value="Plug"/>
    <property type="match status" value="1"/>
</dbReference>
<dbReference type="NCBIfam" id="TIGR04056">
    <property type="entry name" value="OMP_RagA_SusC"/>
    <property type="match status" value="1"/>
</dbReference>
<evidence type="ECO:0000313" key="10">
    <source>
        <dbReference type="EMBL" id="MFD2919859.1"/>
    </source>
</evidence>
<feature type="signal peptide" evidence="8">
    <location>
        <begin position="1"/>
        <end position="19"/>
    </location>
</feature>
<comment type="subcellular location">
    <subcellularLocation>
        <location evidence="1 7">Cell outer membrane</location>
        <topology evidence="1 7">Multi-pass membrane protein</topology>
    </subcellularLocation>
</comment>
<evidence type="ECO:0000256" key="2">
    <source>
        <dbReference type="ARBA" id="ARBA00022448"/>
    </source>
</evidence>
<feature type="domain" description="TonB-dependent receptor plug" evidence="9">
    <location>
        <begin position="221"/>
        <end position="340"/>
    </location>
</feature>
<keyword evidence="2 7" id="KW-0813">Transport</keyword>
<keyword evidence="8" id="KW-0732">Signal</keyword>
<dbReference type="Proteomes" id="UP001597511">
    <property type="component" value="Unassembled WGS sequence"/>
</dbReference>
<dbReference type="InterPro" id="IPR023996">
    <property type="entry name" value="TonB-dep_OMP_SusC/RagA"/>
</dbReference>
<dbReference type="RefSeq" id="WP_386097506.1">
    <property type="nucleotide sequence ID" value="NZ_JBHUOZ010000002.1"/>
</dbReference>
<evidence type="ECO:0000256" key="7">
    <source>
        <dbReference type="PROSITE-ProRule" id="PRU01360"/>
    </source>
</evidence>
<dbReference type="InterPro" id="IPR012910">
    <property type="entry name" value="Plug_dom"/>
</dbReference>
<dbReference type="SUPFAM" id="SSF49464">
    <property type="entry name" value="Carboxypeptidase regulatory domain-like"/>
    <property type="match status" value="1"/>
</dbReference>
<comment type="caution">
    <text evidence="10">The sequence shown here is derived from an EMBL/GenBank/DDBJ whole genome shotgun (WGS) entry which is preliminary data.</text>
</comment>
<name>A0ABW6A3F6_9BACT</name>
<evidence type="ECO:0000256" key="6">
    <source>
        <dbReference type="ARBA" id="ARBA00023237"/>
    </source>
</evidence>
<sequence>MIMRMLTILLIFLYTPAMAERGYSQLVTITCKDEKMVLFLKKVEKQTGYSFFYNDQLLSQAGTVTLSVTKAPMTEVLKKVLLPNELEFVIEDKLVIISKSKSRLHTVDPQLPAIPGTTTGKDFFVPLRGIVRDEDNEPISGASVVIIGTKKGTATNNNGVFVIDAEPGQMIEISAVGYLSQKVLLSGETLSKTLQIKLVKSVAATDNIVVNTGLFSRRRENFTGATATFSGKELRNVGNLNIIQSLKSLDPSFIVLENNAQGSNPNVTPAIELRGKTSISAITLRDEFAEDPNQPLFILDGFPTTLQRITDMDINRIESVTLLKDAASTAIYGARAANGVVVVETIKPRAGELNVNYNADFLLQTPDLSDYNLMNAAEKLEFERLAGRYIYSSSSDPFAQITLDQLYNDKLQEVKRGVNSYWMNEPLRTAITNGHSLQVSGGSREFMFTIGGNYRNLPGVMKGSERNTYGGNIDVTYRRGQFSFINRFNINGANANESPYGSFSLYSRANPYYRKYNADGTVSKYLERSMGNSLNSLNYNVFNPLFDAQFNRINNTVNYQVQNQLSLVYSPSNEWRFSAGINGSKNSITNKTFDPPELTRFDAVDIFRKGAYNRRNSERLDFQLNVQVAYAKVIDKSRINVNLQGELQHTGNTAESYAALGFPAGSNGNPVFSFGYPESARPGYTRAVARRNNLLLAVNYAFDDTYFADLTGRMDGSTAFGSARKYTPFWSAGIGWNLHKHILSSISDINLLRLKGSIGSTGNQNIGSTSSTSTYTFEQGINYFGQGLSLTTLGNDNLRWQKTLTKNISIDYGLFGNRISGYVNLYEKSTDPLVVVLDLPASTGVYGYGMNVGMMNTRGIEYNIRYSPVYRLKERIVWTIGVNGAYSRSTYDKFGSTLAALDKKLVESKSLIRYRDNYSPDDIWAVRSLGIDPATGREIFLKTNGQQSFDYSTDDIVRIGNTRPVLEGVINNTVSYKGWNLNIYLRYRYGGDIFNTVLYQKVENISLDGLKSNQDKRALYERWQKPGDIAQFKSISSTSTTPASSRFMQDNNMLIGESISLGWQLKEAYNPWIKKLHVKNLGFTLFANDIFRWATTLNERGIDYPFTRNISLRINASF</sequence>
<dbReference type="InterPro" id="IPR023997">
    <property type="entry name" value="TonB-dep_OMP_SusC/RagA_CS"/>
</dbReference>
<protein>
    <submittedName>
        <fullName evidence="10">SusC/RagA family TonB-linked outer membrane protein</fullName>
    </submittedName>
</protein>
<keyword evidence="11" id="KW-1185">Reference proteome</keyword>
<dbReference type="InterPro" id="IPR036942">
    <property type="entry name" value="Beta-barrel_TonB_sf"/>
</dbReference>
<organism evidence="10 11">
    <name type="scientific">Terrimonas rubra</name>
    <dbReference type="NCBI Taxonomy" id="1035890"/>
    <lineage>
        <taxon>Bacteria</taxon>
        <taxon>Pseudomonadati</taxon>
        <taxon>Bacteroidota</taxon>
        <taxon>Chitinophagia</taxon>
        <taxon>Chitinophagales</taxon>
        <taxon>Chitinophagaceae</taxon>
        <taxon>Terrimonas</taxon>
    </lineage>
</organism>
<evidence type="ECO:0000256" key="8">
    <source>
        <dbReference type="SAM" id="SignalP"/>
    </source>
</evidence>
<evidence type="ECO:0000256" key="3">
    <source>
        <dbReference type="ARBA" id="ARBA00022452"/>
    </source>
</evidence>
<evidence type="ECO:0000256" key="5">
    <source>
        <dbReference type="ARBA" id="ARBA00023136"/>
    </source>
</evidence>
<dbReference type="Gene3D" id="2.170.130.10">
    <property type="entry name" value="TonB-dependent receptor, plug domain"/>
    <property type="match status" value="1"/>
</dbReference>
<keyword evidence="6 7" id="KW-0998">Cell outer membrane</keyword>
<dbReference type="InterPro" id="IPR037066">
    <property type="entry name" value="Plug_dom_sf"/>
</dbReference>
<keyword evidence="5 7" id="KW-0472">Membrane</keyword>
<gene>
    <name evidence="10" type="ORF">ACFS6H_09090</name>
</gene>
<feature type="chain" id="PRO_5046166123" evidence="8">
    <location>
        <begin position="20"/>
        <end position="1118"/>
    </location>
</feature>
<evidence type="ECO:0000256" key="4">
    <source>
        <dbReference type="ARBA" id="ARBA00022692"/>
    </source>
</evidence>
<evidence type="ECO:0000256" key="1">
    <source>
        <dbReference type="ARBA" id="ARBA00004571"/>
    </source>
</evidence>
<keyword evidence="3 7" id="KW-1134">Transmembrane beta strand</keyword>
<accession>A0ABW6A3F6</accession>
<dbReference type="Gene3D" id="2.40.170.20">
    <property type="entry name" value="TonB-dependent receptor, beta-barrel domain"/>
    <property type="match status" value="1"/>
</dbReference>
<dbReference type="SUPFAM" id="SSF56935">
    <property type="entry name" value="Porins"/>
    <property type="match status" value="1"/>
</dbReference>
<dbReference type="Gene3D" id="2.60.40.1120">
    <property type="entry name" value="Carboxypeptidase-like, regulatory domain"/>
    <property type="match status" value="1"/>
</dbReference>
<dbReference type="NCBIfam" id="TIGR04057">
    <property type="entry name" value="SusC_RagA_signa"/>
    <property type="match status" value="1"/>
</dbReference>
<dbReference type="EMBL" id="JBHUOZ010000002">
    <property type="protein sequence ID" value="MFD2919859.1"/>
    <property type="molecule type" value="Genomic_DNA"/>
</dbReference>
<evidence type="ECO:0000259" key="9">
    <source>
        <dbReference type="Pfam" id="PF07715"/>
    </source>
</evidence>
<proteinExistence type="inferred from homology"/>
<comment type="similarity">
    <text evidence="7">Belongs to the TonB-dependent receptor family.</text>
</comment>
<reference evidence="11" key="1">
    <citation type="journal article" date="2019" name="Int. J. Syst. Evol. Microbiol.">
        <title>The Global Catalogue of Microorganisms (GCM) 10K type strain sequencing project: providing services to taxonomists for standard genome sequencing and annotation.</title>
        <authorList>
            <consortium name="The Broad Institute Genomics Platform"/>
            <consortium name="The Broad Institute Genome Sequencing Center for Infectious Disease"/>
            <person name="Wu L."/>
            <person name="Ma J."/>
        </authorList>
    </citation>
    <scope>NUCLEOTIDE SEQUENCE [LARGE SCALE GENOMIC DNA]</scope>
    <source>
        <strain evidence="11">KCTC 23299</strain>
    </source>
</reference>
<keyword evidence="4 7" id="KW-0812">Transmembrane</keyword>
<dbReference type="PROSITE" id="PS52016">
    <property type="entry name" value="TONB_DEPENDENT_REC_3"/>
    <property type="match status" value="1"/>
</dbReference>
<evidence type="ECO:0000313" key="11">
    <source>
        <dbReference type="Proteomes" id="UP001597511"/>
    </source>
</evidence>
<dbReference type="InterPro" id="IPR008969">
    <property type="entry name" value="CarboxyPept-like_regulatory"/>
</dbReference>
<dbReference type="InterPro" id="IPR039426">
    <property type="entry name" value="TonB-dep_rcpt-like"/>
</dbReference>